<dbReference type="Proteomes" id="UP000007967">
    <property type="component" value="Chromosome"/>
</dbReference>
<reference evidence="4" key="1">
    <citation type="submission" date="2009-09" db="EMBL/GenBank/DDBJ databases">
        <title>The complete genome of Kribbella flavida DSM 17836.</title>
        <authorList>
            <consortium name="US DOE Joint Genome Institute (JGI-PGF)"/>
            <person name="Lucas S."/>
            <person name="Copeland A."/>
            <person name="Lapidus A."/>
            <person name="Glavina del Rio T."/>
            <person name="Dalin E."/>
            <person name="Tice H."/>
            <person name="Bruce D."/>
            <person name="Goodwin L."/>
            <person name="Pitluck S."/>
            <person name="Kyrpides N."/>
            <person name="Mavromatis K."/>
            <person name="Ivanova N."/>
            <person name="Saunders E."/>
            <person name="Brettin T."/>
            <person name="Detter J.C."/>
            <person name="Han C."/>
            <person name="Larimer F."/>
            <person name="Land M."/>
            <person name="Hauser L."/>
            <person name="Markowitz V."/>
            <person name="Cheng J.-F."/>
            <person name="Hugenholtz P."/>
            <person name="Woyke T."/>
            <person name="Wu D."/>
            <person name="Pukall R."/>
            <person name="Klenk H.-P."/>
            <person name="Eisen J.A."/>
        </authorList>
    </citation>
    <scope>NUCLEOTIDE SEQUENCE [LARGE SCALE GENOMIC DNA]</scope>
    <source>
        <strain evidence="4">DSM 17836 / JCM 10339 / NBRC 14399</strain>
    </source>
</reference>
<dbReference type="SUPFAM" id="SSF48452">
    <property type="entry name" value="TPR-like"/>
    <property type="match status" value="3"/>
</dbReference>
<protein>
    <submittedName>
        <fullName evidence="3">Transcriptional regulator, SARP family</fullName>
    </submittedName>
</protein>
<dbReference type="Pfam" id="PF03704">
    <property type="entry name" value="BTAD"/>
    <property type="match status" value="1"/>
</dbReference>
<dbReference type="Gene3D" id="1.10.10.10">
    <property type="entry name" value="Winged helix-like DNA-binding domain superfamily/Winged helix DNA-binding domain"/>
    <property type="match status" value="1"/>
</dbReference>
<evidence type="ECO:0000313" key="3">
    <source>
        <dbReference type="EMBL" id="ADB33291.1"/>
    </source>
</evidence>
<feature type="region of interest" description="Disordered" evidence="1">
    <location>
        <begin position="374"/>
        <end position="422"/>
    </location>
</feature>
<feature type="domain" description="Bacterial transcriptional activator" evidence="2">
    <location>
        <begin position="93"/>
        <end position="226"/>
    </location>
</feature>
<dbReference type="PANTHER" id="PTHR35807">
    <property type="entry name" value="TRANSCRIPTIONAL REGULATOR REDD-RELATED"/>
    <property type="match status" value="1"/>
</dbReference>
<feature type="compositionally biased region" description="Low complexity" evidence="1">
    <location>
        <begin position="408"/>
        <end position="420"/>
    </location>
</feature>
<evidence type="ECO:0000259" key="2">
    <source>
        <dbReference type="SMART" id="SM01043"/>
    </source>
</evidence>
<feature type="region of interest" description="Disordered" evidence="1">
    <location>
        <begin position="434"/>
        <end position="486"/>
    </location>
</feature>
<proteinExistence type="predicted"/>
<dbReference type="SMART" id="SM01043">
    <property type="entry name" value="BTAD"/>
    <property type="match status" value="1"/>
</dbReference>
<dbReference type="HOGENOM" id="CLU_331442_0_0_11"/>
<dbReference type="AlphaFoldDB" id="D2PU08"/>
<feature type="compositionally biased region" description="Polar residues" evidence="1">
    <location>
        <begin position="245"/>
        <end position="256"/>
    </location>
</feature>
<organism evidence="3 4">
    <name type="scientific">Kribbella flavida (strain DSM 17836 / JCM 10339 / NBRC 14399)</name>
    <dbReference type="NCBI Taxonomy" id="479435"/>
    <lineage>
        <taxon>Bacteria</taxon>
        <taxon>Bacillati</taxon>
        <taxon>Actinomycetota</taxon>
        <taxon>Actinomycetes</taxon>
        <taxon>Propionibacteriales</taxon>
        <taxon>Kribbellaceae</taxon>
        <taxon>Kribbella</taxon>
    </lineage>
</organism>
<dbReference type="InterPro" id="IPR051677">
    <property type="entry name" value="AfsR-DnrI-RedD_regulator"/>
</dbReference>
<dbReference type="EMBL" id="CP001736">
    <property type="protein sequence ID" value="ADB33291.1"/>
    <property type="molecule type" value="Genomic_DNA"/>
</dbReference>
<feature type="region of interest" description="Disordered" evidence="1">
    <location>
        <begin position="221"/>
        <end position="285"/>
    </location>
</feature>
<keyword evidence="4" id="KW-1185">Reference proteome</keyword>
<dbReference type="STRING" id="479435.Kfla_4255"/>
<dbReference type="eggNOG" id="COG0457">
    <property type="taxonomic scope" value="Bacteria"/>
</dbReference>
<dbReference type="Pfam" id="PF13424">
    <property type="entry name" value="TPR_12"/>
    <property type="match status" value="1"/>
</dbReference>
<feature type="compositionally biased region" description="Basic and acidic residues" evidence="1">
    <location>
        <begin position="225"/>
        <end position="236"/>
    </location>
</feature>
<evidence type="ECO:0000256" key="1">
    <source>
        <dbReference type="SAM" id="MobiDB-lite"/>
    </source>
</evidence>
<dbReference type="Gene3D" id="1.25.40.10">
    <property type="entry name" value="Tetratricopeptide repeat domain"/>
    <property type="match status" value="3"/>
</dbReference>
<dbReference type="KEGG" id="kfl:Kfla_4255"/>
<gene>
    <name evidence="3" type="ordered locus">Kfla_4255</name>
</gene>
<sequence>MGTIRLLGRPTIEYDGVAVRSPRGRKSWALLAYLLLTERPPTRKRLAELLFADAADPLGALRWSLAELRRALGVPDILTGDPIVASLENKLIVDVLEVVDASDAARLLTVNGELLEGVDLAACPEFESWLLVERHRVAAALEARLREVAMRLVAAGRGHDAIAFAARAVDLNPFDQGNHELLVRSLAVAGDRRAALHQVAVCDDMLNRELGIEPSAALREAATAPEDRLDASRHSADAPQPWSAGAQSSCDTSPASPKTPRARSPINELPAGPAVAPGRDTATTSDAAAAAEAGVVAAADVVAEADAAAAADVLAAADVAATWDAAAAADVAATWDAAAAADVAATWDAAAAADVAATWDAAAAADVAAPPVAAGRSRPAAPELPTAGPVRTASPGTHVARLPHQDGSPRSPRAGPAPGADLSTAAQEIAAQLHREPAAARRFAAARDGSQARTVSPAPDGSPARDGSPAARELAPVGQKTPPSEERWRQAVGARAAASSQLEAGRAAIAAGAVEAGLECLRRAVSEAARSHDVALRGRALAALGGALVHAIRGRDEEGAIVLHEAIAVAQQAGDRATVVTAYRELGFVEVQAGRRATAESWLGKAQALAATGEELAAILGVRGMNSSDLADYPAALEYLGESVQLAAGQGDHRQQAWSLSLLGRAHLLRGNHSQATATIAESLELVRRQRWIAFQPWPQALQAELDLAAGRVDEATDGFEQAWALGCQLNDPCWEGMAARGLGMVSAGRGDYANAFRWLDQAAGHASREPDRYQWVHGYVLDAAASTALVRPDPDRARPVAAQLASLAARCEMRELVVRAQLHLSHLGDEQATDKARLIAAGIDNPALTHLLDQAPENALSRN</sequence>
<dbReference type="eggNOG" id="COG3629">
    <property type="taxonomic scope" value="Bacteria"/>
</dbReference>
<dbReference type="InterPro" id="IPR011990">
    <property type="entry name" value="TPR-like_helical_dom_sf"/>
</dbReference>
<reference evidence="3 4" key="2">
    <citation type="journal article" date="2010" name="Stand. Genomic Sci.">
        <title>Complete genome sequence of Kribbella flavida type strain (IFO 14399).</title>
        <authorList>
            <person name="Pukall R."/>
            <person name="Lapidus A."/>
            <person name="Glavina Del Rio T."/>
            <person name="Copeland A."/>
            <person name="Tice H."/>
            <person name="Cheng J.-F."/>
            <person name="Lucas S."/>
            <person name="Chen F."/>
            <person name="Nolan M."/>
            <person name="LaButti K."/>
            <person name="Pati A."/>
            <person name="Ivanova N."/>
            <person name="Mavrommatis K."/>
            <person name="Mikhailova N."/>
            <person name="Pitluck S."/>
            <person name="Bruce D."/>
            <person name="Goodwin L."/>
            <person name="Land M."/>
            <person name="Hauser L."/>
            <person name="Chang Y.-J."/>
            <person name="Jeffries C.D."/>
            <person name="Chen A."/>
            <person name="Palaniappan K."/>
            <person name="Chain P."/>
            <person name="Rohde M."/>
            <person name="Goeker M."/>
            <person name="Bristow J."/>
            <person name="Eisen J.A."/>
            <person name="Markowitz V."/>
            <person name="Hugenholtz P."/>
            <person name="Kyrpides N.C."/>
            <person name="Klenk H.-P."/>
            <person name="Brettin T."/>
        </authorList>
    </citation>
    <scope>NUCLEOTIDE SEQUENCE [LARGE SCALE GENOMIC DNA]</scope>
    <source>
        <strain evidence="4">DSM 17836 / JCM 10339 / NBRC 14399</strain>
    </source>
</reference>
<name>D2PU08_KRIFD</name>
<dbReference type="InterPro" id="IPR036388">
    <property type="entry name" value="WH-like_DNA-bd_sf"/>
</dbReference>
<accession>D2PU08</accession>
<dbReference type="InterPro" id="IPR005158">
    <property type="entry name" value="BTAD"/>
</dbReference>
<evidence type="ECO:0000313" key="4">
    <source>
        <dbReference type="Proteomes" id="UP000007967"/>
    </source>
</evidence>